<protein>
    <submittedName>
        <fullName evidence="1">Uncharacterized protein</fullName>
    </submittedName>
</protein>
<organism evidence="1 2">
    <name type="scientific">Avena sativa</name>
    <name type="common">Oat</name>
    <dbReference type="NCBI Taxonomy" id="4498"/>
    <lineage>
        <taxon>Eukaryota</taxon>
        <taxon>Viridiplantae</taxon>
        <taxon>Streptophyta</taxon>
        <taxon>Embryophyta</taxon>
        <taxon>Tracheophyta</taxon>
        <taxon>Spermatophyta</taxon>
        <taxon>Magnoliopsida</taxon>
        <taxon>Liliopsida</taxon>
        <taxon>Poales</taxon>
        <taxon>Poaceae</taxon>
        <taxon>BOP clade</taxon>
        <taxon>Pooideae</taxon>
        <taxon>Poodae</taxon>
        <taxon>Poeae</taxon>
        <taxon>Poeae Chloroplast Group 1 (Aveneae type)</taxon>
        <taxon>Aveninae</taxon>
        <taxon>Avena</taxon>
    </lineage>
</organism>
<dbReference type="Proteomes" id="UP001732700">
    <property type="component" value="Chromosome 4A"/>
</dbReference>
<proteinExistence type="predicted"/>
<reference evidence="1" key="1">
    <citation type="submission" date="2021-05" db="EMBL/GenBank/DDBJ databases">
        <authorList>
            <person name="Scholz U."/>
            <person name="Mascher M."/>
            <person name="Fiebig A."/>
        </authorList>
    </citation>
    <scope>NUCLEOTIDE SEQUENCE [LARGE SCALE GENOMIC DNA]</scope>
</reference>
<dbReference type="EnsemblPlants" id="AVESA.00010b.r2.4AG0647590.1">
    <property type="protein sequence ID" value="AVESA.00010b.r2.4AG0647590.1.CDS"/>
    <property type="gene ID" value="AVESA.00010b.r2.4AG0647590"/>
</dbReference>
<reference evidence="1" key="2">
    <citation type="submission" date="2025-09" db="UniProtKB">
        <authorList>
            <consortium name="EnsemblPlants"/>
        </authorList>
    </citation>
    <scope>IDENTIFICATION</scope>
</reference>
<evidence type="ECO:0000313" key="2">
    <source>
        <dbReference type="Proteomes" id="UP001732700"/>
    </source>
</evidence>
<evidence type="ECO:0000313" key="1">
    <source>
        <dbReference type="EnsemblPlants" id="AVESA.00010b.r2.4AG0647590.1.CDS"/>
    </source>
</evidence>
<name>A0ACD5WMG6_AVESA</name>
<accession>A0ACD5WMG6</accession>
<keyword evidence="2" id="KW-1185">Reference proteome</keyword>
<sequence length="256" mass="27270">MQKVHIADKLQSFPARYIVLFVVARSRSVEMAGHHRAAASMFAVALALGVLAAIPAAVQSIGVGYGVNGDNLPSASEVVQLYQSNRISGMRIYNVNDEILQALSGSNIDLLIDTGNDQLSFLAASAANADSWVQANIQSHKGLNIKYIAVGNENLFDAFVDTTYSALESAGAGSVGIVVSESGWPSAGDPAATTENAQTYNQNLINHVGLGTPKRSGAIETYIFAMFNEDKKTGLETERHFGLFNPDKSPAYPITF</sequence>